<accession>A0AAD9FE09</accession>
<evidence type="ECO:0000256" key="5">
    <source>
        <dbReference type="ARBA" id="ARBA00022801"/>
    </source>
</evidence>
<dbReference type="GO" id="GO:0016579">
    <property type="term" value="P:protein deubiquitination"/>
    <property type="evidence" value="ECO:0007669"/>
    <property type="project" value="InterPro"/>
</dbReference>
<reference evidence="13" key="1">
    <citation type="submission" date="2023-04" db="EMBL/GenBank/DDBJ databases">
        <title>Chromosome-level genome of Chaenocephalus aceratus.</title>
        <authorList>
            <person name="Park H."/>
        </authorList>
    </citation>
    <scope>NUCLEOTIDE SEQUENCE</scope>
    <source>
        <strain evidence="13">DE</strain>
        <tissue evidence="13">Muscle</tissue>
    </source>
</reference>
<feature type="compositionally biased region" description="Polar residues" evidence="8">
    <location>
        <begin position="513"/>
        <end position="525"/>
    </location>
</feature>
<dbReference type="InterPro" id="IPR008978">
    <property type="entry name" value="HSP20-like_chaperone"/>
</dbReference>
<feature type="compositionally biased region" description="Basic and acidic residues" evidence="8">
    <location>
        <begin position="244"/>
        <end position="263"/>
    </location>
</feature>
<dbReference type="SUPFAM" id="SSF49764">
    <property type="entry name" value="HSP20-like chaperones"/>
    <property type="match status" value="2"/>
</dbReference>
<dbReference type="InterPro" id="IPR001394">
    <property type="entry name" value="Peptidase_C19_UCH"/>
</dbReference>
<dbReference type="CDD" id="cd06463">
    <property type="entry name" value="p23_like"/>
    <property type="match status" value="1"/>
</dbReference>
<dbReference type="PROSITE" id="PS50865">
    <property type="entry name" value="ZF_MYND_2"/>
    <property type="match status" value="1"/>
</dbReference>
<feature type="region of interest" description="Disordered" evidence="8">
    <location>
        <begin position="1148"/>
        <end position="1229"/>
    </location>
</feature>
<keyword evidence="9" id="KW-0812">Transmembrane</keyword>
<evidence type="ECO:0000259" key="11">
    <source>
        <dbReference type="PROSITE" id="PS50865"/>
    </source>
</evidence>
<dbReference type="Gene3D" id="2.60.40.790">
    <property type="match status" value="2"/>
</dbReference>
<evidence type="ECO:0000259" key="10">
    <source>
        <dbReference type="PROSITE" id="PS50235"/>
    </source>
</evidence>
<dbReference type="InterPro" id="IPR018200">
    <property type="entry name" value="USP_CS"/>
</dbReference>
<evidence type="ECO:0000256" key="3">
    <source>
        <dbReference type="ARBA" id="ARBA00022723"/>
    </source>
</evidence>
<dbReference type="PANTHER" id="PTHR21646">
    <property type="entry name" value="UBIQUITIN CARBOXYL-TERMINAL HYDROLASE"/>
    <property type="match status" value="1"/>
</dbReference>
<dbReference type="PROSITE" id="PS50235">
    <property type="entry name" value="USP_3"/>
    <property type="match status" value="1"/>
</dbReference>
<feature type="region of interest" description="Disordered" evidence="8">
    <location>
        <begin position="1"/>
        <end position="134"/>
    </location>
</feature>
<dbReference type="Pfam" id="PF01753">
    <property type="entry name" value="zf-MYND"/>
    <property type="match status" value="1"/>
</dbReference>
<dbReference type="CDD" id="cd02674">
    <property type="entry name" value="Peptidase_C19R"/>
    <property type="match status" value="1"/>
</dbReference>
<feature type="transmembrane region" description="Helical" evidence="9">
    <location>
        <begin position="1601"/>
        <end position="1622"/>
    </location>
</feature>
<dbReference type="PROSITE" id="PS00973">
    <property type="entry name" value="USP_2"/>
    <property type="match status" value="1"/>
</dbReference>
<feature type="region of interest" description="Disordered" evidence="8">
    <location>
        <begin position="1541"/>
        <end position="1590"/>
    </location>
</feature>
<evidence type="ECO:0000256" key="9">
    <source>
        <dbReference type="SAM" id="Phobius"/>
    </source>
</evidence>
<gene>
    <name evidence="13" type="ORF">KUDE01_018629</name>
</gene>
<dbReference type="EMBL" id="JASDAP010000008">
    <property type="protein sequence ID" value="KAK1899107.1"/>
    <property type="molecule type" value="Genomic_DNA"/>
</dbReference>
<feature type="compositionally biased region" description="Acidic residues" evidence="8">
    <location>
        <begin position="1566"/>
        <end position="1576"/>
    </location>
</feature>
<dbReference type="Gene3D" id="6.10.140.2220">
    <property type="match status" value="1"/>
</dbReference>
<dbReference type="GO" id="GO:0004843">
    <property type="term" value="F:cysteine-type deubiquitinase activity"/>
    <property type="evidence" value="ECO:0007669"/>
    <property type="project" value="UniProtKB-EC"/>
</dbReference>
<dbReference type="FunFam" id="3.90.70.10:FF:000012">
    <property type="entry name" value="ubiquitin carboxyl-terminal hydrolase 19 isoform X2"/>
    <property type="match status" value="1"/>
</dbReference>
<dbReference type="PROSITE" id="PS01360">
    <property type="entry name" value="ZF_MYND_1"/>
    <property type="match status" value="1"/>
</dbReference>
<comment type="caution">
    <text evidence="13">The sequence shown here is derived from an EMBL/GenBank/DDBJ whole genome shotgun (WGS) entry which is preliminary data.</text>
</comment>
<dbReference type="FunFam" id="3.90.70.10:FF:000020">
    <property type="entry name" value="ubiquitin carboxyl-terminal hydrolase 19 isoform X4"/>
    <property type="match status" value="1"/>
</dbReference>
<feature type="compositionally biased region" description="Basic and acidic residues" evidence="8">
    <location>
        <begin position="469"/>
        <end position="483"/>
    </location>
</feature>
<dbReference type="Proteomes" id="UP001228049">
    <property type="component" value="Unassembled WGS sequence"/>
</dbReference>
<feature type="compositionally biased region" description="Basic and acidic residues" evidence="8">
    <location>
        <begin position="387"/>
        <end position="401"/>
    </location>
</feature>
<dbReference type="InterPro" id="IPR028889">
    <property type="entry name" value="USP"/>
</dbReference>
<feature type="region of interest" description="Disordered" evidence="8">
    <location>
        <begin position="508"/>
        <end position="550"/>
    </location>
</feature>
<dbReference type="GO" id="GO:0008270">
    <property type="term" value="F:zinc ion binding"/>
    <property type="evidence" value="ECO:0007669"/>
    <property type="project" value="UniProtKB-KW"/>
</dbReference>
<name>A0AAD9FE09_DISEL</name>
<feature type="compositionally biased region" description="Polar residues" evidence="8">
    <location>
        <begin position="442"/>
        <end position="452"/>
    </location>
</feature>
<feature type="domain" description="CS" evidence="12">
    <location>
        <begin position="152"/>
        <end position="242"/>
    </location>
</feature>
<keyword evidence="9" id="KW-1133">Transmembrane helix</keyword>
<dbReference type="Pfam" id="PF04969">
    <property type="entry name" value="CS"/>
    <property type="match status" value="2"/>
</dbReference>
<evidence type="ECO:0000256" key="1">
    <source>
        <dbReference type="ARBA" id="ARBA00000707"/>
    </source>
</evidence>
<dbReference type="SUPFAM" id="SSF54001">
    <property type="entry name" value="Cysteine proteinases"/>
    <property type="match status" value="1"/>
</dbReference>
<dbReference type="Pfam" id="PF00443">
    <property type="entry name" value="UCH"/>
    <property type="match status" value="1"/>
</dbReference>
<feature type="compositionally biased region" description="Basic and acidic residues" evidence="8">
    <location>
        <begin position="415"/>
        <end position="424"/>
    </location>
</feature>
<feature type="compositionally biased region" description="Polar residues" evidence="8">
    <location>
        <begin position="1"/>
        <end position="16"/>
    </location>
</feature>
<keyword evidence="3" id="KW-0479">Metal-binding</keyword>
<feature type="compositionally biased region" description="Polar residues" evidence="8">
    <location>
        <begin position="1218"/>
        <end position="1229"/>
    </location>
</feature>
<feature type="region of interest" description="Disordered" evidence="8">
    <location>
        <begin position="244"/>
        <end position="490"/>
    </location>
</feature>
<dbReference type="Pfam" id="PF16602">
    <property type="entry name" value="USP19_linker"/>
    <property type="match status" value="1"/>
</dbReference>
<keyword evidence="5 13" id="KW-0378">Hydrolase</keyword>
<feature type="compositionally biased region" description="Low complexity" evidence="8">
    <location>
        <begin position="60"/>
        <end position="74"/>
    </location>
</feature>
<evidence type="ECO:0000256" key="6">
    <source>
        <dbReference type="ARBA" id="ARBA00022833"/>
    </source>
</evidence>
<dbReference type="InterPro" id="IPR002893">
    <property type="entry name" value="Znf_MYND"/>
</dbReference>
<evidence type="ECO:0000256" key="2">
    <source>
        <dbReference type="ARBA" id="ARBA00012759"/>
    </source>
</evidence>
<feature type="domain" description="USP" evidence="10">
    <location>
        <begin position="778"/>
        <end position="1502"/>
    </location>
</feature>
<keyword evidence="6" id="KW-0862">Zinc</keyword>
<evidence type="ECO:0000256" key="8">
    <source>
        <dbReference type="SAM" id="MobiDB-lite"/>
    </source>
</evidence>
<dbReference type="EC" id="3.4.19.12" evidence="2"/>
<evidence type="ECO:0000313" key="13">
    <source>
        <dbReference type="EMBL" id="KAK1899107.1"/>
    </source>
</evidence>
<feature type="compositionally biased region" description="Basic and acidic residues" evidence="8">
    <location>
        <begin position="292"/>
        <end position="305"/>
    </location>
</feature>
<comment type="catalytic activity">
    <reaction evidence="1">
        <text>Thiol-dependent hydrolysis of ester, thioester, amide, peptide and isopeptide bonds formed by the C-terminal Gly of ubiquitin (a 76-residue protein attached to proteins as an intracellular targeting signal).</text>
        <dbReference type="EC" id="3.4.19.12"/>
    </reaction>
</comment>
<feature type="domain" description="CS" evidence="12">
    <location>
        <begin position="556"/>
        <end position="658"/>
    </location>
</feature>
<protein>
    <recommendedName>
        <fullName evidence="2">ubiquitinyl hydrolase 1</fullName>
        <ecNumber evidence="2">3.4.19.12</ecNumber>
    </recommendedName>
</protein>
<evidence type="ECO:0000256" key="7">
    <source>
        <dbReference type="PROSITE-ProRule" id="PRU00134"/>
    </source>
</evidence>
<dbReference type="InterPro" id="IPR050185">
    <property type="entry name" value="Ub_carboxyl-term_hydrolase"/>
</dbReference>
<feature type="domain" description="MYND-type" evidence="11">
    <location>
        <begin position="1063"/>
        <end position="1105"/>
    </location>
</feature>
<feature type="compositionally biased region" description="Basic and acidic residues" evidence="8">
    <location>
        <begin position="529"/>
        <end position="548"/>
    </location>
</feature>
<feature type="region of interest" description="Disordered" evidence="8">
    <location>
        <begin position="655"/>
        <end position="749"/>
    </location>
</feature>
<keyword evidence="14" id="KW-1185">Reference proteome</keyword>
<feature type="compositionally biased region" description="Low complexity" evidence="8">
    <location>
        <begin position="1192"/>
        <end position="1217"/>
    </location>
</feature>
<dbReference type="InterPro" id="IPR007052">
    <property type="entry name" value="CS_dom"/>
</dbReference>
<dbReference type="InterPro" id="IPR038765">
    <property type="entry name" value="Papain-like_cys_pep_sf"/>
</dbReference>
<dbReference type="PANTHER" id="PTHR21646:SF74">
    <property type="entry name" value="UBIQUITIN CARBOXYL-TERMINAL HYDROLASE 19"/>
    <property type="match status" value="1"/>
</dbReference>
<feature type="compositionally biased region" description="Gly residues" evidence="8">
    <location>
        <begin position="98"/>
        <end position="109"/>
    </location>
</feature>
<dbReference type="SUPFAM" id="SSF144232">
    <property type="entry name" value="HIT/MYND zinc finger-like"/>
    <property type="match status" value="1"/>
</dbReference>
<dbReference type="Gene3D" id="3.90.70.10">
    <property type="entry name" value="Cysteine proteinases"/>
    <property type="match status" value="2"/>
</dbReference>
<feature type="compositionally biased region" description="Basic and acidic residues" evidence="8">
    <location>
        <begin position="693"/>
        <end position="717"/>
    </location>
</feature>
<evidence type="ECO:0000256" key="4">
    <source>
        <dbReference type="ARBA" id="ARBA00022771"/>
    </source>
</evidence>
<dbReference type="CDD" id="cd06466">
    <property type="entry name" value="p23_CS_SGT1_like"/>
    <property type="match status" value="1"/>
</dbReference>
<organism evidence="13 14">
    <name type="scientific">Dissostichus eleginoides</name>
    <name type="common">Patagonian toothfish</name>
    <name type="synonym">Dissostichus amissus</name>
    <dbReference type="NCBI Taxonomy" id="100907"/>
    <lineage>
        <taxon>Eukaryota</taxon>
        <taxon>Metazoa</taxon>
        <taxon>Chordata</taxon>
        <taxon>Craniata</taxon>
        <taxon>Vertebrata</taxon>
        <taxon>Euteleostomi</taxon>
        <taxon>Actinopterygii</taxon>
        <taxon>Neopterygii</taxon>
        <taxon>Teleostei</taxon>
        <taxon>Neoteleostei</taxon>
        <taxon>Acanthomorphata</taxon>
        <taxon>Eupercaria</taxon>
        <taxon>Perciformes</taxon>
        <taxon>Notothenioidei</taxon>
        <taxon>Nototheniidae</taxon>
        <taxon>Dissostichus</taxon>
    </lineage>
</organism>
<keyword evidence="9" id="KW-0472">Membrane</keyword>
<evidence type="ECO:0000313" key="14">
    <source>
        <dbReference type="Proteomes" id="UP001228049"/>
    </source>
</evidence>
<feature type="compositionally biased region" description="Polar residues" evidence="8">
    <location>
        <begin position="333"/>
        <end position="346"/>
    </location>
</feature>
<sequence length="1628" mass="180474">MIPERPSTTAARSQLSPRPCDYSKDLHALHPSPRQPPLHPPATSIIAKIAGPGKKRNTSDPDPSSGSESGDGRPVSAKCPKMASSGGSGVAGSETVGRRGGAQQRGGGVRENSSDLSSSTSKKKQKDRANQESREAKRAAAAAVDGVIAEVKKDVFVDWKQNVNEVTVRLRCGEGVQRIEDINTTFTDTDCHVHFPDGRQWSCQLQEEIEASCSRVQHKEKGGFLHVIMHKKIPFHIWPSLKSNKKEKETVPIETKKEKELEGKPVASESSEKPKVSSTQPNQQPPPTPAHSESRRGGSKAERGVKRGLKNKQACDKTTTDSAGVKGGAGDSSAPTSKTVAVTQGEPQEPSAKRTVTQLPAATKEATSPADRDAHTHLPAGRSPQTQRRDGDNKGGGEEQRAGVAAGSHTNKTQVAEKRNHSSERSGTAAHSSDDQPAAPVSTVNGLQTENQLPVGFNKEVNSASPETQGDRTDSELQKKPVEQESEQDTLIRQQQLESKEAGSIPAVGMAAKQSQSPAVAQRQGSCDGEEKQDQSKEEPPLEIKQQEVPEPMVNLQFLKNDSYEKGTDLMVVNVYTKGICRDTARVIFREQDFTLIFQTSDTNFLKLHPDCGPNTVFKWQVKLRNLIQPEQCSYSFTPSRLDISLKKRHSQRWGGLEAPATQGAVGGAKVAVPSSPSCMEKSQPGSSQHSHPAKEEPPRVGEEKPKLPKASSRMDDGGLDNVAPRSVSEHVPISKPEPAVTTPKPTCMVQPMTHATPASNERHEEEEEKKVCLPGFTGLVNLGNTCFMNSVIQSLSNSRELRDYFHDRGFESEINCNNPLGTGGRLAIGFAVLLRALWKGTHHAFQPSKLKAIVASKASQFTGYAQHDAQEFMAFLLDGLHEDLNRIQNKPYTETVDSDGRLDEVVAEEAWQRHKMRNDSFIVDLFQGQFKSKLVCPMCSKVSITFDPFLYLPVPLPQKQKVLSVFYFAKEPHKKPIKFLVSVSKENSSTAEVLESISRNVRVKPENLRLAEVGKNRFQRMFLRSHSLDTVSSSDMLHGQREGVLLRVQQRLQVPNIPISKCAACLKPPVCDDDKLKRCTRCYRVGYCNQDCQKTHWLHHKGLCRPNTENVGLPFLISVPESRLSYARLTQLLEGYTRFSVNVFQPPFQSDRHPPKHPSSPEGPGSGDEAVDGSSVGAADQDLESPPLLPEAQAESAQASALLSGDSLSSSQNSLSTTRTADSGFSEPISSASCCSLDHLAEKETSCEKAVRPEAAVTGYQQPSESASGHASQFYIAVLDYTNKEQRLDEREDLLADLPEDATLELVWKNNERLKEYVLVSSKELEYDEDPGSLSETARAGHFTLEQCLNLFTRPEVLAPEEAWYCPKCQQHREASKQLLLWRLPNILIIQLKRFSFRSFIWRDKINDMVDFPVRNLDLSKFCIGQKDDMQQPPIYDLYAVINHYGGMIGGHYTSYARLPSDKNSQRSDVGWRLFDDSTVTMVEESQVVTRYAYVLFYRRRNSPVERQPRFLRPVGAESPTSAGATASQASLIWRELEEEEEGLDEGPRGLFRSPLRRRQTQRNEDEEEEEEEADRSDGAVRRPRRQRMSDYPDDDCVRYFVVGTLAALFALFLNLVYPLLYRANWA</sequence>
<proteinExistence type="predicted"/>
<evidence type="ECO:0000259" key="12">
    <source>
        <dbReference type="PROSITE" id="PS51203"/>
    </source>
</evidence>
<dbReference type="PROSITE" id="PS00972">
    <property type="entry name" value="USP_1"/>
    <property type="match status" value="1"/>
</dbReference>
<keyword evidence="4 7" id="KW-0863">Zinc-finger</keyword>
<dbReference type="PROSITE" id="PS51203">
    <property type="entry name" value="CS"/>
    <property type="match status" value="2"/>
</dbReference>